<reference evidence="3" key="1">
    <citation type="submission" date="2021-11" db="EMBL/GenBank/DDBJ databases">
        <title>The complete genome of Massilia sp sp. G4R7.</title>
        <authorList>
            <person name="Liu L."/>
            <person name="Yue J."/>
            <person name="Yuan J."/>
            <person name="Yang F."/>
            <person name="Li L."/>
        </authorList>
    </citation>
    <scope>NUCLEOTIDE SEQUENCE</scope>
    <source>
        <strain evidence="3">G4R7</strain>
    </source>
</reference>
<feature type="chain" id="PRO_5046742297" evidence="1">
    <location>
        <begin position="24"/>
        <end position="195"/>
    </location>
</feature>
<evidence type="ECO:0000256" key="1">
    <source>
        <dbReference type="SAM" id="SignalP"/>
    </source>
</evidence>
<evidence type="ECO:0000313" key="3">
    <source>
        <dbReference type="EMBL" id="MCD2518074.1"/>
    </source>
</evidence>
<feature type="domain" description="Ice-binding protein C-terminal" evidence="2">
    <location>
        <begin position="166"/>
        <end position="190"/>
    </location>
</feature>
<evidence type="ECO:0000259" key="2">
    <source>
        <dbReference type="Pfam" id="PF07589"/>
    </source>
</evidence>
<gene>
    <name evidence="3" type="ORF">LQ564_17325</name>
</gene>
<dbReference type="InterPro" id="IPR013424">
    <property type="entry name" value="Ice-binding_C"/>
</dbReference>
<proteinExistence type="predicted"/>
<name>A0ABS8Q8I9_9BURK</name>
<dbReference type="Pfam" id="PF07589">
    <property type="entry name" value="PEP-CTERM"/>
    <property type="match status" value="1"/>
</dbReference>
<keyword evidence="4" id="KW-1185">Reference proteome</keyword>
<sequence length="195" mass="21081">MSFKSLNKLLVGLSFLVCSSVFAAPTTLTVDVSNIDSMDEYGSPFNTVLNLDVGANSTITSIEFAFGLYADQPSFLSEMVVAFENSKQSAGVFFTPGLGDDFPGYATYSGFADLTQLGLAFDVGVDGILRMEFFEEFDDYFADWDGIWDSGYITIGFDTVDADPSPVPEPASILLLAAGLASMRYSSRRRGKAVH</sequence>
<dbReference type="Proteomes" id="UP001179361">
    <property type="component" value="Unassembled WGS sequence"/>
</dbReference>
<organism evidence="3 4">
    <name type="scientific">Massilia phyllostachyos</name>
    <dbReference type="NCBI Taxonomy" id="2898585"/>
    <lineage>
        <taxon>Bacteria</taxon>
        <taxon>Pseudomonadati</taxon>
        <taxon>Pseudomonadota</taxon>
        <taxon>Betaproteobacteria</taxon>
        <taxon>Burkholderiales</taxon>
        <taxon>Oxalobacteraceae</taxon>
        <taxon>Telluria group</taxon>
        <taxon>Massilia</taxon>
    </lineage>
</organism>
<accession>A0ABS8Q8I9</accession>
<comment type="caution">
    <text evidence="3">The sequence shown here is derived from an EMBL/GenBank/DDBJ whole genome shotgun (WGS) entry which is preliminary data.</text>
</comment>
<feature type="signal peptide" evidence="1">
    <location>
        <begin position="1"/>
        <end position="23"/>
    </location>
</feature>
<protein>
    <submittedName>
        <fullName evidence="3">PEP-CTERM sorting domain-containing protein</fullName>
    </submittedName>
</protein>
<evidence type="ECO:0000313" key="4">
    <source>
        <dbReference type="Proteomes" id="UP001179361"/>
    </source>
</evidence>
<keyword evidence="1" id="KW-0732">Signal</keyword>
<dbReference type="RefSeq" id="WP_231059367.1">
    <property type="nucleotide sequence ID" value="NZ_JAJNOC010000006.1"/>
</dbReference>
<dbReference type="NCBIfam" id="TIGR02595">
    <property type="entry name" value="PEP_CTERM"/>
    <property type="match status" value="1"/>
</dbReference>
<dbReference type="EMBL" id="JAJNOC010000006">
    <property type="protein sequence ID" value="MCD2518074.1"/>
    <property type="molecule type" value="Genomic_DNA"/>
</dbReference>